<dbReference type="Proteomes" id="UP000014216">
    <property type="component" value="Unassembled WGS sequence"/>
</dbReference>
<dbReference type="Pfam" id="PF09674">
    <property type="entry name" value="DUF2400"/>
    <property type="match status" value="1"/>
</dbReference>
<dbReference type="AlphaFoldDB" id="S0FSI0"/>
<organism evidence="1 2">
    <name type="scientific">Desulfotignum phosphitoxidans DSM 13687</name>
    <dbReference type="NCBI Taxonomy" id="1286635"/>
    <lineage>
        <taxon>Bacteria</taxon>
        <taxon>Pseudomonadati</taxon>
        <taxon>Thermodesulfobacteriota</taxon>
        <taxon>Desulfobacteria</taxon>
        <taxon>Desulfobacterales</taxon>
        <taxon>Desulfobacteraceae</taxon>
        <taxon>Desulfotignum</taxon>
    </lineage>
</organism>
<comment type="caution">
    <text evidence="1">The sequence shown here is derived from an EMBL/GenBank/DDBJ whole genome shotgun (WGS) entry which is preliminary data.</text>
</comment>
<reference evidence="1 2" key="1">
    <citation type="journal article" date="2013" name="Genome Announc.">
        <title>Draft Genome Sequence of Desulfotignum phosphitoxidans DSM 13687 Strain FiPS-3.</title>
        <authorList>
            <person name="Poehlein A."/>
            <person name="Daniel R."/>
            <person name="Simeonova D.D."/>
        </authorList>
    </citation>
    <scope>NUCLEOTIDE SEQUENCE [LARGE SCALE GENOMIC DNA]</scope>
    <source>
        <strain evidence="1 2">DSM 13687</strain>
    </source>
</reference>
<protein>
    <recommendedName>
        <fullName evidence="3">TIGR02757 family protein</fullName>
    </recommendedName>
</protein>
<accession>S0FSI0</accession>
<evidence type="ECO:0000313" key="1">
    <source>
        <dbReference type="EMBL" id="EMS78043.1"/>
    </source>
</evidence>
<evidence type="ECO:0008006" key="3">
    <source>
        <dbReference type="Google" id="ProtNLM"/>
    </source>
</evidence>
<name>S0FSI0_9BACT</name>
<evidence type="ECO:0000313" key="2">
    <source>
        <dbReference type="Proteomes" id="UP000014216"/>
    </source>
</evidence>
<dbReference type="RefSeq" id="WP_006967829.1">
    <property type="nucleotide sequence ID" value="NZ_APJX01000010.1"/>
</dbReference>
<gene>
    <name evidence="1" type="ORF">Dpo_10c00360</name>
</gene>
<keyword evidence="2" id="KW-1185">Reference proteome</keyword>
<dbReference type="NCBIfam" id="TIGR02757">
    <property type="entry name" value="TIGR02757 family protein"/>
    <property type="match status" value="1"/>
</dbReference>
<sequence length="262" mass="29705">MPAPLRQKLETLYTAYNRKEFVDPDPLMFLYRYPQVCDREIAGLVAACLAYGRVEMILQAVNQVLMFLGPNPRDRVARLNETDLCRGMAGFSYRFARQAHVMSLIVGIQRVLRQFGSLEACFMAGMSLDDATVMPGLLYLVRHLNPDGACGHLLADPAKSSACKRSHLFLRWMVRKDQVDPGGWNKVRPSQLLIPLDRHMFSAGKMLGFTRRKTPDRTACLEITDGFRQLNPEDPVKYDFCLTRFGIRRSLDMADLGTILAD</sequence>
<dbReference type="PATRIC" id="fig|1286635.3.peg.3874"/>
<dbReference type="InterPro" id="IPR014127">
    <property type="entry name" value="CHP02757"/>
</dbReference>
<dbReference type="OrthoDB" id="9773332at2"/>
<dbReference type="EMBL" id="APJX01000010">
    <property type="protein sequence ID" value="EMS78043.1"/>
    <property type="molecule type" value="Genomic_DNA"/>
</dbReference>
<proteinExistence type="predicted"/>